<comment type="caution">
    <text evidence="2">The sequence shown here is derived from an EMBL/GenBank/DDBJ whole genome shotgun (WGS) entry which is preliminary data.</text>
</comment>
<dbReference type="AlphaFoldDB" id="A0A6N7YNN6"/>
<dbReference type="NCBIfam" id="NF047509">
    <property type="entry name" value="Rv3131_FMN_oxido"/>
    <property type="match status" value="1"/>
</dbReference>
<keyword evidence="3" id="KW-1185">Reference proteome</keyword>
<accession>A0A6N7YNN6</accession>
<dbReference type="EMBL" id="WMBA01000013">
    <property type="protein sequence ID" value="MTD54617.1"/>
    <property type="molecule type" value="Genomic_DNA"/>
</dbReference>
<dbReference type="InterPro" id="IPR050627">
    <property type="entry name" value="Nitroreductase/BluB"/>
</dbReference>
<organism evidence="2 3">
    <name type="scientific">Amycolatopsis pithecellobii</name>
    <dbReference type="NCBI Taxonomy" id="664692"/>
    <lineage>
        <taxon>Bacteria</taxon>
        <taxon>Bacillati</taxon>
        <taxon>Actinomycetota</taxon>
        <taxon>Actinomycetes</taxon>
        <taxon>Pseudonocardiales</taxon>
        <taxon>Pseudonocardiaceae</taxon>
        <taxon>Amycolatopsis</taxon>
    </lineage>
</organism>
<evidence type="ECO:0000259" key="1">
    <source>
        <dbReference type="Pfam" id="PF00881"/>
    </source>
</evidence>
<dbReference type="RefSeq" id="WP_154756830.1">
    <property type="nucleotide sequence ID" value="NZ_WMBA01000013.1"/>
</dbReference>
<name>A0A6N7YNN6_9PSEU</name>
<dbReference type="GO" id="GO:0016491">
    <property type="term" value="F:oxidoreductase activity"/>
    <property type="evidence" value="ECO:0007669"/>
    <property type="project" value="InterPro"/>
</dbReference>
<dbReference type="PANTHER" id="PTHR23026:SF123">
    <property type="entry name" value="NAD(P)H NITROREDUCTASE RV3131-RELATED"/>
    <property type="match status" value="1"/>
</dbReference>
<gene>
    <name evidence="2" type="ORF">GKO32_11590</name>
</gene>
<dbReference type="OrthoDB" id="8156917at2"/>
<sequence length="327" mass="35630">MIWSHGEVDVLARAVSRAPSVHNTQPWVLQAERDAADLYERFESWLPKHDPAGRDRVISCGAALANLDLAVRTLGWDAQTTLLPDPDRPDLVARVLADGRRRATAADVDLYSAIFRRRSYRAPFSLHRIGEHNLAMLAASAAADGAEVRVVHGAAQATALAELLGYAARVLRADHAYQRELQAWSAQFREPLPAVTTLPWSGLVRADSHLPDTVTLTERLLAEGLLVVFTPDDTRRDQLRAGTALQQVWLNAVNHGLAGSVLTQPLHLNEVRAGLIEHLDLPGHPQAILRLGYPVTATPPVPTVAGLSEKDGWWGATVNVGGAHDKR</sequence>
<protein>
    <recommendedName>
        <fullName evidence="1">Nitroreductase domain-containing protein</fullName>
    </recommendedName>
</protein>
<evidence type="ECO:0000313" key="3">
    <source>
        <dbReference type="Proteomes" id="UP000440096"/>
    </source>
</evidence>
<reference evidence="2 3" key="1">
    <citation type="submission" date="2019-11" db="EMBL/GenBank/DDBJ databases">
        <title>Draft genome of Amycolatopsis RM579.</title>
        <authorList>
            <person name="Duangmal K."/>
            <person name="Mingma R."/>
        </authorList>
    </citation>
    <scope>NUCLEOTIDE SEQUENCE [LARGE SCALE GENOMIC DNA]</scope>
    <source>
        <strain evidence="2 3">RM579</strain>
    </source>
</reference>
<dbReference type="SUPFAM" id="SSF55469">
    <property type="entry name" value="FMN-dependent nitroreductase-like"/>
    <property type="match status" value="2"/>
</dbReference>
<evidence type="ECO:0000313" key="2">
    <source>
        <dbReference type="EMBL" id="MTD54617.1"/>
    </source>
</evidence>
<dbReference type="PANTHER" id="PTHR23026">
    <property type="entry name" value="NADPH NITROREDUCTASE"/>
    <property type="match status" value="1"/>
</dbReference>
<feature type="domain" description="Nitroreductase" evidence="1">
    <location>
        <begin position="230"/>
        <end position="293"/>
    </location>
</feature>
<proteinExistence type="predicted"/>
<dbReference type="InterPro" id="IPR029479">
    <property type="entry name" value="Nitroreductase"/>
</dbReference>
<dbReference type="Gene3D" id="3.40.109.10">
    <property type="entry name" value="NADH Oxidase"/>
    <property type="match status" value="1"/>
</dbReference>
<dbReference type="Pfam" id="PF00881">
    <property type="entry name" value="Nitroreductase"/>
    <property type="match status" value="1"/>
</dbReference>
<dbReference type="InterPro" id="IPR000415">
    <property type="entry name" value="Nitroreductase-like"/>
</dbReference>
<dbReference type="Proteomes" id="UP000440096">
    <property type="component" value="Unassembled WGS sequence"/>
</dbReference>